<dbReference type="InterPro" id="IPR012334">
    <property type="entry name" value="Pectin_lyas_fold"/>
</dbReference>
<dbReference type="EMBL" id="CP096658">
    <property type="protein sequence ID" value="UPW00654.1"/>
    <property type="molecule type" value="Genomic_DNA"/>
</dbReference>
<protein>
    <recommendedName>
        <fullName evidence="4">Pectinesterase</fullName>
    </recommendedName>
</protein>
<dbReference type="GeneID" id="72188347"/>
<accession>A0A8U0IKA2</accession>
<dbReference type="Gene3D" id="2.160.20.10">
    <property type="entry name" value="Single-stranded right-handed beta-helix, Pectin lyase-like"/>
    <property type="match status" value="1"/>
</dbReference>
<dbReference type="Proteomes" id="UP000830434">
    <property type="component" value="Chromosome"/>
</dbReference>
<feature type="compositionally biased region" description="Polar residues" evidence="1">
    <location>
        <begin position="1"/>
        <end position="16"/>
    </location>
</feature>
<sequence>MTNHDYSTPSRGSSNWHEPMNRNFERLDTDVEIRDEEANRGQYQPKQGTKFLATDTGARYLADGSNWHRLQYPTSESRSAEVTNFGGTRPAINTEKTYVKVAADGSGDYESIQTAIDEEFPWLIQRPVQIDIRPGTYDEHVMLPPYLANWAEQSERDERVPVELKGNRDDPESVKVRSLMATGGVGATQAIGITFDGACKWDNEACAVASYNTYRLALYDCKIDAPGNAMVAYNGHLKVGRTEVNARGEAGGDNGNTGWGAKVKNMGYYWATADGTTGSVSGPAYNIDSGIIAFNHAGRGHFDGDPLVSNTGGGFAINEGTKKIHGLNGFA</sequence>
<dbReference type="AlphaFoldDB" id="A0A8U0IKA2"/>
<organism evidence="2 3">
    <name type="scientific">Halorussus gelatinilyticus</name>
    <dbReference type="NCBI Taxonomy" id="2937524"/>
    <lineage>
        <taxon>Archaea</taxon>
        <taxon>Methanobacteriati</taxon>
        <taxon>Methanobacteriota</taxon>
        <taxon>Stenosarchaea group</taxon>
        <taxon>Halobacteria</taxon>
        <taxon>Halobacteriales</taxon>
        <taxon>Haladaptataceae</taxon>
        <taxon>Halorussus</taxon>
    </lineage>
</organism>
<evidence type="ECO:0008006" key="4">
    <source>
        <dbReference type="Google" id="ProtNLM"/>
    </source>
</evidence>
<evidence type="ECO:0000313" key="3">
    <source>
        <dbReference type="Proteomes" id="UP000830434"/>
    </source>
</evidence>
<dbReference type="SUPFAM" id="SSF51126">
    <property type="entry name" value="Pectin lyase-like"/>
    <property type="match status" value="1"/>
</dbReference>
<reference evidence="2" key="1">
    <citation type="submission" date="2022-04" db="EMBL/GenBank/DDBJ databases">
        <title>Diverse halophilic archaea isolated from saline environments.</title>
        <authorList>
            <person name="Cui H.-L."/>
        </authorList>
    </citation>
    <scope>NUCLEOTIDE SEQUENCE</scope>
    <source>
        <strain evidence="2">XZYJT40</strain>
    </source>
</reference>
<keyword evidence="3" id="KW-1185">Reference proteome</keyword>
<dbReference type="KEGG" id="haxz:M0R88_00790"/>
<evidence type="ECO:0000313" key="2">
    <source>
        <dbReference type="EMBL" id="UPW00654.1"/>
    </source>
</evidence>
<proteinExistence type="predicted"/>
<evidence type="ECO:0000256" key="1">
    <source>
        <dbReference type="SAM" id="MobiDB-lite"/>
    </source>
</evidence>
<dbReference type="RefSeq" id="WP_248655064.1">
    <property type="nucleotide sequence ID" value="NZ_CP096658.1"/>
</dbReference>
<dbReference type="InterPro" id="IPR011050">
    <property type="entry name" value="Pectin_lyase_fold/virulence"/>
</dbReference>
<feature type="region of interest" description="Disordered" evidence="1">
    <location>
        <begin position="1"/>
        <end position="22"/>
    </location>
</feature>
<gene>
    <name evidence="2" type="ORF">M0R88_00790</name>
</gene>
<name>A0A8U0IKA2_9EURY</name>